<dbReference type="InterPro" id="IPR011990">
    <property type="entry name" value="TPR-like_helical_dom_sf"/>
</dbReference>
<evidence type="ECO:0000256" key="4">
    <source>
        <dbReference type="ARBA" id="ARBA00022679"/>
    </source>
</evidence>
<keyword evidence="5" id="KW-0547">Nucleotide-binding</keyword>
<evidence type="ECO:0000256" key="5">
    <source>
        <dbReference type="ARBA" id="ARBA00022741"/>
    </source>
</evidence>
<feature type="domain" description="Signal transduction histidine kinase subgroup 2 dimerisation and phosphoacceptor" evidence="9">
    <location>
        <begin position="356"/>
        <end position="431"/>
    </location>
</feature>
<feature type="domain" description="Histidine kinase/HSP90-like ATPase" evidence="10">
    <location>
        <begin position="445"/>
        <end position="531"/>
    </location>
</feature>
<name>A0ABQ1TXL5_9FLAO</name>
<dbReference type="Proteomes" id="UP000655016">
    <property type="component" value="Unassembled WGS sequence"/>
</dbReference>
<keyword evidence="8" id="KW-1133">Transmembrane helix</keyword>
<evidence type="ECO:0000259" key="9">
    <source>
        <dbReference type="Pfam" id="PF07568"/>
    </source>
</evidence>
<gene>
    <name evidence="11" type="ORF">GCM10011518_14400</name>
</gene>
<evidence type="ECO:0000313" key="12">
    <source>
        <dbReference type="Proteomes" id="UP000655016"/>
    </source>
</evidence>
<dbReference type="EC" id="2.7.13.3" evidence="2"/>
<dbReference type="Pfam" id="PF13581">
    <property type="entry name" value="HATPase_c_2"/>
    <property type="match status" value="1"/>
</dbReference>
<evidence type="ECO:0000313" key="11">
    <source>
        <dbReference type="EMBL" id="GGF06221.1"/>
    </source>
</evidence>
<evidence type="ECO:0000256" key="6">
    <source>
        <dbReference type="ARBA" id="ARBA00022777"/>
    </source>
</evidence>
<proteinExistence type="predicted"/>
<dbReference type="SUPFAM" id="SSF48452">
    <property type="entry name" value="TPR-like"/>
    <property type="match status" value="1"/>
</dbReference>
<evidence type="ECO:0000256" key="1">
    <source>
        <dbReference type="ARBA" id="ARBA00000085"/>
    </source>
</evidence>
<feature type="transmembrane region" description="Helical" evidence="8">
    <location>
        <begin position="303"/>
        <end position="320"/>
    </location>
</feature>
<organism evidence="11 12">
    <name type="scientific">Flavobacterium limi</name>
    <dbReference type="NCBI Taxonomy" id="2045105"/>
    <lineage>
        <taxon>Bacteria</taxon>
        <taxon>Pseudomonadati</taxon>
        <taxon>Bacteroidota</taxon>
        <taxon>Flavobacteriia</taxon>
        <taxon>Flavobacteriales</taxon>
        <taxon>Flavobacteriaceae</taxon>
        <taxon>Flavobacterium</taxon>
    </lineage>
</organism>
<evidence type="ECO:0000259" key="10">
    <source>
        <dbReference type="Pfam" id="PF13581"/>
    </source>
</evidence>
<dbReference type="PANTHER" id="PTHR41523:SF8">
    <property type="entry name" value="ETHYLENE RESPONSE SENSOR PROTEIN"/>
    <property type="match status" value="1"/>
</dbReference>
<comment type="catalytic activity">
    <reaction evidence="1">
        <text>ATP + protein L-histidine = ADP + protein N-phospho-L-histidine.</text>
        <dbReference type="EC" id="2.7.13.3"/>
    </reaction>
</comment>
<keyword evidence="4" id="KW-0808">Transferase</keyword>
<dbReference type="Gene3D" id="3.30.450.20">
    <property type="entry name" value="PAS domain"/>
    <property type="match status" value="1"/>
</dbReference>
<dbReference type="InterPro" id="IPR003594">
    <property type="entry name" value="HATPase_dom"/>
</dbReference>
<dbReference type="EMBL" id="BMKP01000002">
    <property type="protein sequence ID" value="GGF06221.1"/>
    <property type="molecule type" value="Genomic_DNA"/>
</dbReference>
<accession>A0ABQ1TXL5</accession>
<dbReference type="Pfam" id="PF07568">
    <property type="entry name" value="HisKA_2"/>
    <property type="match status" value="1"/>
</dbReference>
<reference evidence="12" key="1">
    <citation type="journal article" date="2019" name="Int. J. Syst. Evol. Microbiol.">
        <title>The Global Catalogue of Microorganisms (GCM) 10K type strain sequencing project: providing services to taxonomists for standard genome sequencing and annotation.</title>
        <authorList>
            <consortium name="The Broad Institute Genomics Platform"/>
            <consortium name="The Broad Institute Genome Sequencing Center for Infectious Disease"/>
            <person name="Wu L."/>
            <person name="Ma J."/>
        </authorList>
    </citation>
    <scope>NUCLEOTIDE SEQUENCE [LARGE SCALE GENOMIC DNA]</scope>
    <source>
        <strain evidence="12">CGMCC 1.16060</strain>
    </source>
</reference>
<dbReference type="PANTHER" id="PTHR41523">
    <property type="entry name" value="TWO-COMPONENT SYSTEM SENSOR PROTEIN"/>
    <property type="match status" value="1"/>
</dbReference>
<dbReference type="Gene3D" id="3.30.565.10">
    <property type="entry name" value="Histidine kinase-like ATPase, C-terminal domain"/>
    <property type="match status" value="1"/>
</dbReference>
<dbReference type="InterPro" id="IPR036890">
    <property type="entry name" value="HATPase_C_sf"/>
</dbReference>
<evidence type="ECO:0000256" key="3">
    <source>
        <dbReference type="ARBA" id="ARBA00022553"/>
    </source>
</evidence>
<keyword evidence="3" id="KW-0597">Phosphoprotein</keyword>
<evidence type="ECO:0000256" key="2">
    <source>
        <dbReference type="ARBA" id="ARBA00012438"/>
    </source>
</evidence>
<evidence type="ECO:0000256" key="8">
    <source>
        <dbReference type="SAM" id="Phobius"/>
    </source>
</evidence>
<keyword evidence="6" id="KW-0418">Kinase</keyword>
<dbReference type="SUPFAM" id="SSF55874">
    <property type="entry name" value="ATPase domain of HSP90 chaperone/DNA topoisomerase II/histidine kinase"/>
    <property type="match status" value="1"/>
</dbReference>
<keyword evidence="12" id="KW-1185">Reference proteome</keyword>
<evidence type="ECO:0000256" key="7">
    <source>
        <dbReference type="ARBA" id="ARBA00022840"/>
    </source>
</evidence>
<comment type="caution">
    <text evidence="11">The sequence shown here is derived from an EMBL/GenBank/DDBJ whole genome shotgun (WGS) entry which is preliminary data.</text>
</comment>
<keyword evidence="7" id="KW-0067">ATP-binding</keyword>
<keyword evidence="8" id="KW-0812">Transmembrane</keyword>
<protein>
    <recommendedName>
        <fullName evidence="2">histidine kinase</fullName>
        <ecNumber evidence="2">2.7.13.3</ecNumber>
    </recommendedName>
</protein>
<keyword evidence="8" id="KW-0472">Membrane</keyword>
<dbReference type="InterPro" id="IPR011495">
    <property type="entry name" value="Sig_transdc_His_kin_sub2_dim/P"/>
</dbReference>
<sequence>MKQDLERKIVYSDFKKALYIINENRERYTDAKKNELDVMKVKILTEFGLYDEAFKLSQNLLDNPQIKEDQKLKIHVERALIYEINDDHKSCYSELQKAEAIFLKHPEFKVKNYTNFLIRKSSYYRVNGFSKKAYELALHAKKYAQSVNDKVNMPVVELILGLGNRKTNSESELRHYNRALYLYKQLNHYEAVISMFSNLSYYYFRKKEYKIANIYIDSAITISSKSNVLDYKANVFEIKSDILEKQNKADSALYYYKIASELYRKYSGEQKDLKIKELETAYNFDKEKAEKQLLKKDIRSTRVLNTTLFISILVLAFFTWKIKKNERKIEIQKQKISENNITLKANVEEKQFLVQELNHRVKNNLAVILSLIDFQKDQAKNENYKSIFDDLHQRIKTITIAHEFYTYSVNYNDNDLIEVTNYINKIIESHQNSALRNFKYVNEIECIFFNVDKILSLGLLVNELVTNSIKHAKSGDVQLVIHLKLRKTNNEVELSYSDNGTVFNFENNNNSLGLLIIEGMVKQLKGNYTREKANYKIVFPHVGT</sequence>